<gene>
    <name evidence="3" type="ORF">H9Q79_05710</name>
</gene>
<proteinExistence type="predicted"/>
<protein>
    <submittedName>
        <fullName evidence="3">Uncharacterized protein</fullName>
    </submittedName>
</protein>
<sequence>MKGNMKRFLAAFLSSLMVLGMASGVYADTPETQSQTENRPQEGTESQGNDSLTPKPGSSESQKTTETEESGKQSPQTQNPEKDTDTGSADSKKTTQGKTMIAPSVSGTPEASKVPEGSDDTDTSGKDSGKAQSEEKNSLEPDGREDSENPAISGAETEETQAERKFEIQKTELKKDQGQLIVTVYTENNDYDRIYIGSREDTDKTPVIEGIKQVMGGYSFRFQVEEEKLGQRLTVVPGVTEEDSWYTDKDVYCDIPEMEEEQGFLEFSAVDSLRDQAVMSISEGTDNSGNAEINAQKPDGTTFPMFNIEKSTAQVNGDQIDIVLYLKANASGKFTYSEIYLGSKEDEEKTPTIKENVNESNQQVYSFSVPLSVQGTNVKFVPIKADGSHEIDLAQKISDKIMCVKGDVISHYGVPEEIFREEIIRDLYEIDNGFFDPCFGSIELPRPEGEPEIFVLSSCGTGISVFRSLQKENIPFAAGILYTNDIDYQLARLLAARVVTEEPFREISGERYREALELMSRCGKVINAGVRLGSCNRKMVELIKAAEKMEHYICLETRRHRRGAV</sequence>
<keyword evidence="2" id="KW-0732">Signal</keyword>
<feature type="region of interest" description="Disordered" evidence="1">
    <location>
        <begin position="28"/>
        <end position="164"/>
    </location>
</feature>
<evidence type="ECO:0000313" key="4">
    <source>
        <dbReference type="Proteomes" id="UP000515860"/>
    </source>
</evidence>
<feature type="compositionally biased region" description="Polar residues" evidence="1">
    <location>
        <begin position="30"/>
        <end position="52"/>
    </location>
</feature>
<evidence type="ECO:0000256" key="1">
    <source>
        <dbReference type="SAM" id="MobiDB-lite"/>
    </source>
</evidence>
<organism evidence="3 4">
    <name type="scientific">Wansuia hejianensis</name>
    <dbReference type="NCBI Taxonomy" id="2763667"/>
    <lineage>
        <taxon>Bacteria</taxon>
        <taxon>Bacillati</taxon>
        <taxon>Bacillota</taxon>
        <taxon>Clostridia</taxon>
        <taxon>Lachnospirales</taxon>
        <taxon>Lachnospiraceae</taxon>
        <taxon>Wansuia</taxon>
    </lineage>
</organism>
<keyword evidence="4" id="KW-1185">Reference proteome</keyword>
<feature type="chain" id="PRO_5028902225" evidence="2">
    <location>
        <begin position="28"/>
        <end position="565"/>
    </location>
</feature>
<reference evidence="3 4" key="1">
    <citation type="submission" date="2020-08" db="EMBL/GenBank/DDBJ databases">
        <authorList>
            <person name="Liu C."/>
            <person name="Sun Q."/>
        </authorList>
    </citation>
    <scope>NUCLEOTIDE SEQUENCE [LARGE SCALE GENOMIC DNA]</scope>
    <source>
        <strain evidence="3 4">NSJ-29</strain>
    </source>
</reference>
<accession>A0A7G9GG50</accession>
<dbReference type="KEGG" id="whj:H9Q79_05710"/>
<evidence type="ECO:0000256" key="2">
    <source>
        <dbReference type="SAM" id="SignalP"/>
    </source>
</evidence>
<feature type="compositionally biased region" description="Basic and acidic residues" evidence="1">
    <location>
        <begin position="80"/>
        <end position="93"/>
    </location>
</feature>
<dbReference type="RefSeq" id="WP_330596936.1">
    <property type="nucleotide sequence ID" value="NZ_CP060635.1"/>
</dbReference>
<feature type="compositionally biased region" description="Basic and acidic residues" evidence="1">
    <location>
        <begin position="123"/>
        <end position="147"/>
    </location>
</feature>
<dbReference type="AlphaFoldDB" id="A0A7G9GG50"/>
<dbReference type="Proteomes" id="UP000515860">
    <property type="component" value="Chromosome"/>
</dbReference>
<name>A0A7G9GG50_9FIRM</name>
<evidence type="ECO:0000313" key="3">
    <source>
        <dbReference type="EMBL" id="QNM09782.1"/>
    </source>
</evidence>
<dbReference type="EMBL" id="CP060635">
    <property type="protein sequence ID" value="QNM09782.1"/>
    <property type="molecule type" value="Genomic_DNA"/>
</dbReference>
<feature type="signal peptide" evidence="2">
    <location>
        <begin position="1"/>
        <end position="27"/>
    </location>
</feature>